<dbReference type="InterPro" id="IPR013324">
    <property type="entry name" value="RNA_pol_sigma_r3/r4-like"/>
</dbReference>
<dbReference type="InterPro" id="IPR014284">
    <property type="entry name" value="RNA_pol_sigma-70_dom"/>
</dbReference>
<feature type="compositionally biased region" description="Gly residues" evidence="6">
    <location>
        <begin position="66"/>
        <end position="86"/>
    </location>
</feature>
<dbReference type="InterPro" id="IPR036388">
    <property type="entry name" value="WH-like_DNA-bd_sf"/>
</dbReference>
<evidence type="ECO:0000313" key="8">
    <source>
        <dbReference type="EMBL" id="GHC38083.1"/>
    </source>
</evidence>
<feature type="compositionally biased region" description="Low complexity" evidence="6">
    <location>
        <begin position="126"/>
        <end position="143"/>
    </location>
</feature>
<evidence type="ECO:0000256" key="4">
    <source>
        <dbReference type="ARBA" id="ARBA00023125"/>
    </source>
</evidence>
<dbReference type="GO" id="GO:0003677">
    <property type="term" value="F:DNA binding"/>
    <property type="evidence" value="ECO:0007669"/>
    <property type="project" value="UniProtKB-KW"/>
</dbReference>
<gene>
    <name evidence="8" type="ORF">GCM10010507_09600</name>
</gene>
<keyword evidence="3" id="KW-0731">Sigma factor</keyword>
<dbReference type="GO" id="GO:0006352">
    <property type="term" value="P:DNA-templated transcription initiation"/>
    <property type="evidence" value="ECO:0007669"/>
    <property type="project" value="InterPro"/>
</dbReference>
<dbReference type="InterPro" id="IPR013222">
    <property type="entry name" value="Glyco_hyd_98_carb-bd"/>
</dbReference>
<comment type="caution">
    <text evidence="8">The sequence shown here is derived from an EMBL/GenBank/DDBJ whole genome shotgun (WGS) entry which is preliminary data.</text>
</comment>
<dbReference type="InterPro" id="IPR038637">
    <property type="entry name" value="NPCBM_sf"/>
</dbReference>
<keyword evidence="2" id="KW-0805">Transcription regulation</keyword>
<reference evidence="8" key="1">
    <citation type="journal article" date="2014" name="Int. J. Syst. Evol. Microbiol.">
        <title>Complete genome sequence of Corynebacterium casei LMG S-19264T (=DSM 44701T), isolated from a smear-ripened cheese.</title>
        <authorList>
            <consortium name="US DOE Joint Genome Institute (JGI-PGF)"/>
            <person name="Walter F."/>
            <person name="Albersmeier A."/>
            <person name="Kalinowski J."/>
            <person name="Ruckert C."/>
        </authorList>
    </citation>
    <scope>NUCLEOTIDE SEQUENCE</scope>
    <source>
        <strain evidence="8">JCM 4633</strain>
    </source>
</reference>
<evidence type="ECO:0000256" key="3">
    <source>
        <dbReference type="ARBA" id="ARBA00023082"/>
    </source>
</evidence>
<dbReference type="Pfam" id="PF04542">
    <property type="entry name" value="Sigma70_r2"/>
    <property type="match status" value="1"/>
</dbReference>
<reference evidence="8" key="2">
    <citation type="submission" date="2020-09" db="EMBL/GenBank/DDBJ databases">
        <authorList>
            <person name="Sun Q."/>
            <person name="Ohkuma M."/>
        </authorList>
    </citation>
    <scope>NUCLEOTIDE SEQUENCE</scope>
    <source>
        <strain evidence="8">JCM 4633</strain>
    </source>
</reference>
<dbReference type="SUPFAM" id="SSF88946">
    <property type="entry name" value="Sigma2 domain of RNA polymerase sigma factors"/>
    <property type="match status" value="1"/>
</dbReference>
<keyword evidence="4" id="KW-0238">DNA-binding</keyword>
<evidence type="ECO:0000313" key="9">
    <source>
        <dbReference type="Proteomes" id="UP000646244"/>
    </source>
</evidence>
<dbReference type="SMART" id="SM00776">
    <property type="entry name" value="NPCBM"/>
    <property type="match status" value="1"/>
</dbReference>
<accession>A0A918TBD1</accession>
<evidence type="ECO:0000256" key="5">
    <source>
        <dbReference type="ARBA" id="ARBA00023163"/>
    </source>
</evidence>
<dbReference type="Gene3D" id="2.60.120.1060">
    <property type="entry name" value="NPCBM/NEW2 domain"/>
    <property type="match status" value="1"/>
</dbReference>
<dbReference type="Gene3D" id="1.10.1740.10">
    <property type="match status" value="1"/>
</dbReference>
<feature type="compositionally biased region" description="Low complexity" evidence="6">
    <location>
        <begin position="542"/>
        <end position="578"/>
    </location>
</feature>
<feature type="region of interest" description="Disordered" evidence="6">
    <location>
        <begin position="459"/>
        <end position="481"/>
    </location>
</feature>
<evidence type="ECO:0000256" key="1">
    <source>
        <dbReference type="ARBA" id="ARBA00010641"/>
    </source>
</evidence>
<dbReference type="InterPro" id="IPR039425">
    <property type="entry name" value="RNA_pol_sigma-70-like"/>
</dbReference>
<dbReference type="Proteomes" id="UP000646244">
    <property type="component" value="Unassembled WGS sequence"/>
</dbReference>
<dbReference type="Gene3D" id="1.10.10.10">
    <property type="entry name" value="Winged helix-like DNA-binding domain superfamily/Winged helix DNA-binding domain"/>
    <property type="match status" value="1"/>
</dbReference>
<feature type="region of interest" description="Disordered" evidence="6">
    <location>
        <begin position="527"/>
        <end position="625"/>
    </location>
</feature>
<dbReference type="PANTHER" id="PTHR43133:SF8">
    <property type="entry name" value="RNA POLYMERASE SIGMA FACTOR HI_1459-RELATED"/>
    <property type="match status" value="1"/>
</dbReference>
<feature type="domain" description="Glycosyl hydrolase family 98 putative carbohydrate-binding module" evidence="7">
    <location>
        <begin position="621"/>
        <end position="767"/>
    </location>
</feature>
<dbReference type="InterPro" id="IPR013325">
    <property type="entry name" value="RNA_pol_sigma_r2"/>
</dbReference>
<comment type="similarity">
    <text evidence="1">Belongs to the sigma-70 factor family. ECF subfamily.</text>
</comment>
<dbReference type="PANTHER" id="PTHR43133">
    <property type="entry name" value="RNA POLYMERASE ECF-TYPE SIGMA FACTO"/>
    <property type="match status" value="1"/>
</dbReference>
<dbReference type="InterPro" id="IPR041916">
    <property type="entry name" value="Anti_sigma_zinc_sf"/>
</dbReference>
<evidence type="ECO:0000259" key="7">
    <source>
        <dbReference type="SMART" id="SM00776"/>
    </source>
</evidence>
<dbReference type="InterPro" id="IPR007627">
    <property type="entry name" value="RNA_pol_sigma70_r2"/>
</dbReference>
<dbReference type="InterPro" id="IPR008979">
    <property type="entry name" value="Galactose-bd-like_sf"/>
</dbReference>
<evidence type="ECO:0000256" key="6">
    <source>
        <dbReference type="SAM" id="MobiDB-lite"/>
    </source>
</evidence>
<dbReference type="SUPFAM" id="SSF49785">
    <property type="entry name" value="Galactose-binding domain-like"/>
    <property type="match status" value="1"/>
</dbReference>
<dbReference type="AlphaFoldDB" id="A0A918TBD1"/>
<feature type="compositionally biased region" description="Low complexity" evidence="6">
    <location>
        <begin position="87"/>
        <end position="98"/>
    </location>
</feature>
<organism evidence="8 9">
    <name type="scientific">Streptomyces cinnamoneus</name>
    <name type="common">Streptoverticillium cinnamoneum</name>
    <dbReference type="NCBI Taxonomy" id="53446"/>
    <lineage>
        <taxon>Bacteria</taxon>
        <taxon>Bacillati</taxon>
        <taxon>Actinomycetota</taxon>
        <taxon>Actinomycetes</taxon>
        <taxon>Kitasatosporales</taxon>
        <taxon>Streptomycetaceae</taxon>
        <taxon>Streptomyces</taxon>
        <taxon>Streptomyces cinnamoneus group</taxon>
    </lineage>
</organism>
<dbReference type="Gene3D" id="1.10.10.1320">
    <property type="entry name" value="Anti-sigma factor, zinc-finger domain"/>
    <property type="match status" value="1"/>
</dbReference>
<feature type="region of interest" description="Disordered" evidence="6">
    <location>
        <begin position="1"/>
        <end position="165"/>
    </location>
</feature>
<dbReference type="EMBL" id="BMVB01000002">
    <property type="protein sequence ID" value="GHC38083.1"/>
    <property type="molecule type" value="Genomic_DNA"/>
</dbReference>
<evidence type="ECO:0000256" key="2">
    <source>
        <dbReference type="ARBA" id="ARBA00023015"/>
    </source>
</evidence>
<dbReference type="Pfam" id="PF08305">
    <property type="entry name" value="NPCBM"/>
    <property type="match status" value="1"/>
</dbReference>
<dbReference type="PRINTS" id="PR01217">
    <property type="entry name" value="PRICHEXTENSN"/>
</dbReference>
<sequence length="778" mass="78026">MGVDGREEPRGSDGTDEPPPLHKVPGQGGPPGLPIGPAAGVPAGPPDGPSADGFGPDRGADSGAESGLGFGAGFGAGLGTGFGAGLGADVSAGSSADSDPLELWSGAFGTGVPQQRDGGWLGGDPGTDSATGTGTAGASDGSDPCTGGGTSTDDAGVQDDEDVPPSDLELVTRLRGGDSSDAYEELYRRHADAVRRYARTCCRDDHTAEDLTNEVFTSTLQAVRRGAGPDSAVRAYFLTTVRRVAAAWGKTAKREQLVEDFAVFATASATPSVAADDDTLGLGADVRAMQEAEESLAVQAFRSLPERWQTVLWHTTVEEESPSEVAPLLGLSANATAVLAHRAREGLKQAYLQAHVSSSLTSGGDCARYADRLGAYARGRLRTRAERGMRKHLEECARCRSAALEVADVNERLRVLLPVAVIGWFAAGWSVKAVAGLAAGAGTAAGAGAAVGGGSGGGGVGAPGTAATSAGSGSSATSGSAGLGGEGLGVPAKIGLAAGALAAAGAVVAYALAAGAPAPAERPRAARTAVTPVVPAPPAKPKPSLTASPAPTLPPSLRAKAAAATPAPEKTSPSASPLSPSPTPEASRSPASAPGTTVPLPAPSPAPVTFRPEPTPPPRPAARPSAVFPLNELEYGGVGDGKEPEVRLGPSSWLWQRYGMRVGGTAYRHGVSVHASSSVTIDLNRSCTSYDALVGVDDMTLGLGTVTFSVFADGTRLWSSGPVRAGVPAVAVHAPLAGHRTLRLAVEPVSPADRVAVADWAMARIRCDAGNRPPVAGP</sequence>
<dbReference type="SUPFAM" id="SSF88659">
    <property type="entry name" value="Sigma3 and sigma4 domains of RNA polymerase sigma factors"/>
    <property type="match status" value="1"/>
</dbReference>
<dbReference type="NCBIfam" id="TIGR02937">
    <property type="entry name" value="sigma70-ECF"/>
    <property type="match status" value="1"/>
</dbReference>
<name>A0A918TBD1_STRCJ</name>
<feature type="compositionally biased region" description="Basic and acidic residues" evidence="6">
    <location>
        <begin position="1"/>
        <end position="13"/>
    </location>
</feature>
<proteinExistence type="inferred from homology"/>
<feature type="compositionally biased region" description="Low complexity" evidence="6">
    <location>
        <begin position="463"/>
        <end position="480"/>
    </location>
</feature>
<keyword evidence="5" id="KW-0804">Transcription</keyword>
<dbReference type="GO" id="GO:0016987">
    <property type="term" value="F:sigma factor activity"/>
    <property type="evidence" value="ECO:0007669"/>
    <property type="project" value="UniProtKB-KW"/>
</dbReference>
<protein>
    <recommendedName>
        <fullName evidence="7">Glycosyl hydrolase family 98 putative carbohydrate-binding module domain-containing protein</fullName>
    </recommendedName>
</protein>